<evidence type="ECO:0000313" key="2">
    <source>
        <dbReference type="Proteomes" id="UP001177120"/>
    </source>
</evidence>
<evidence type="ECO:0000313" key="1">
    <source>
        <dbReference type="EMBL" id="MBN2907997.1"/>
    </source>
</evidence>
<organism evidence="1 2">
    <name type="scientific">Polycladomyces zharkentensis</name>
    <dbReference type="NCBI Taxonomy" id="2807616"/>
    <lineage>
        <taxon>Bacteria</taxon>
        <taxon>Bacillati</taxon>
        <taxon>Bacillota</taxon>
        <taxon>Bacilli</taxon>
        <taxon>Bacillales</taxon>
        <taxon>Thermoactinomycetaceae</taxon>
        <taxon>Polycladomyces</taxon>
    </lineage>
</organism>
<reference evidence="1" key="1">
    <citation type="journal article" date="2024" name="Int. J. Syst. Evol. Microbiol.">
        <title>Polycladomyces zharkentensis sp. nov., a novel thermophilic cellulose- and starch-degrading member of the Bacillota from a geothermal aquifer in Kazakhstan.</title>
        <authorList>
            <person name="Mashzhan A."/>
            <person name="Kistaubayeva A."/>
            <person name="Javier-Lopez R."/>
            <person name="Bissenova U."/>
            <person name="Bissenbay A."/>
            <person name="Birkeland N.K."/>
        </authorList>
    </citation>
    <scope>NUCLEOTIDE SEQUENCE</scope>
    <source>
        <strain evidence="1">ZKZ2T</strain>
    </source>
</reference>
<proteinExistence type="predicted"/>
<protein>
    <recommendedName>
        <fullName evidence="3">LAGLIDADG endonuclease</fullName>
    </recommendedName>
</protein>
<comment type="caution">
    <text evidence="1">The sequence shown here is derived from an EMBL/GenBank/DDBJ whole genome shotgun (WGS) entry which is preliminary data.</text>
</comment>
<dbReference type="EMBL" id="JAFHAP010000001">
    <property type="protein sequence ID" value="MBN2907997.1"/>
    <property type="molecule type" value="Genomic_DNA"/>
</dbReference>
<name>A0ABS2WEN2_9BACL</name>
<dbReference type="RefSeq" id="WP_205492153.1">
    <property type="nucleotide sequence ID" value="NZ_JAFHAP010000001.1"/>
</dbReference>
<keyword evidence="2" id="KW-1185">Reference proteome</keyword>
<evidence type="ECO:0008006" key="3">
    <source>
        <dbReference type="Google" id="ProtNLM"/>
    </source>
</evidence>
<sequence>MSEEPPFGGFFDSEGLPIFSTGLYEPKIERSISKEDNFRIFLLLNRRERKGRVTKTYKLNINTTTLIITQGRFHHAKAL</sequence>
<dbReference type="Proteomes" id="UP001177120">
    <property type="component" value="Unassembled WGS sequence"/>
</dbReference>
<gene>
    <name evidence="1" type="ORF">JQC72_00480</name>
</gene>
<accession>A0ABS2WEN2</accession>